<evidence type="ECO:0000256" key="4">
    <source>
        <dbReference type="SAM" id="MobiDB-lite"/>
    </source>
</evidence>
<feature type="compositionally biased region" description="Basic and acidic residues" evidence="4">
    <location>
        <begin position="68"/>
        <end position="80"/>
    </location>
</feature>
<evidence type="ECO:0000256" key="2">
    <source>
        <dbReference type="ARBA" id="ARBA00022803"/>
    </source>
</evidence>
<dbReference type="InterPro" id="IPR050754">
    <property type="entry name" value="FKBP4/5/8-like"/>
</dbReference>
<protein>
    <recommendedName>
        <fullName evidence="3">peptidylprolyl isomerase</fullName>
        <ecNumber evidence="3">5.2.1.8</ecNumber>
    </recommendedName>
</protein>
<keyword evidence="3 6" id="KW-0413">Isomerase</keyword>
<proteinExistence type="predicted"/>
<gene>
    <name evidence="6" type="ORF">H4Q32_013903</name>
</gene>
<dbReference type="PANTHER" id="PTHR46512:SF2">
    <property type="entry name" value="PEPTIDYLPROLYL ISOMERASE"/>
    <property type="match status" value="1"/>
</dbReference>
<dbReference type="GO" id="GO:0016853">
    <property type="term" value="F:isomerase activity"/>
    <property type="evidence" value="ECO:0007669"/>
    <property type="project" value="UniProtKB-KW"/>
</dbReference>
<evidence type="ECO:0000256" key="3">
    <source>
        <dbReference type="PROSITE-ProRule" id="PRU00277"/>
    </source>
</evidence>
<reference evidence="6 7" key="1">
    <citation type="submission" date="2022-01" db="EMBL/GenBank/DDBJ databases">
        <title>A high-quality chromosome-level genome assembly of rohu carp, Labeo rohita.</title>
        <authorList>
            <person name="Arick M.A. II"/>
            <person name="Hsu C.-Y."/>
            <person name="Magbanua Z."/>
            <person name="Pechanova O."/>
            <person name="Grover C."/>
            <person name="Miller E."/>
            <person name="Thrash A."/>
            <person name="Ezzel L."/>
            <person name="Alam S."/>
            <person name="Benzie J."/>
            <person name="Hamilton M."/>
            <person name="Karsi A."/>
            <person name="Lawrence M.L."/>
            <person name="Peterson D.G."/>
        </authorList>
    </citation>
    <scope>NUCLEOTIDE SEQUENCE [LARGE SCALE GENOMIC DNA]</scope>
    <source>
        <strain evidence="7">BAU-BD-2019</strain>
        <tissue evidence="6">Blood</tissue>
    </source>
</reference>
<keyword evidence="1" id="KW-0677">Repeat</keyword>
<dbReference type="Pfam" id="PF00254">
    <property type="entry name" value="FKBP_C"/>
    <property type="match status" value="1"/>
</dbReference>
<dbReference type="Proteomes" id="UP000830375">
    <property type="component" value="Unassembled WGS sequence"/>
</dbReference>
<comment type="caution">
    <text evidence="6">The sequence shown here is derived from an EMBL/GenBank/DDBJ whole genome shotgun (WGS) entry which is preliminary data.</text>
</comment>
<dbReference type="SUPFAM" id="SSF54534">
    <property type="entry name" value="FKBP-like"/>
    <property type="match status" value="1"/>
</dbReference>
<sequence>MEPESGEPEETTLESEMFVKSEEVKSEEAILQPWQVVQEPIKKLQGMNITGKEDEETAVEDEEDEDGTETKNKMDNKLAEEMMSTDATDSSSDPSYEPISSNSHTSPPETIEADTEDSRKLTKTPSFGKTVRFMEIEAVEERDSSGDTLFPDFETEEWTTSSFEELFVADDWKDITDDRLLRKKVLQASPKNALSPAWGQEVTLKMQGVLEDRTVVEKDCKLVFIIGEGDVNQALEECAISMKQGEIVLLLADSQYTYGHLGRVGQSPFIPVALRANGLSPVAC</sequence>
<dbReference type="InterPro" id="IPR001179">
    <property type="entry name" value="PPIase_FKBP_dom"/>
</dbReference>
<keyword evidence="3" id="KW-0697">Rotamase</keyword>
<evidence type="ECO:0000313" key="7">
    <source>
        <dbReference type="Proteomes" id="UP000830375"/>
    </source>
</evidence>
<dbReference type="Gene3D" id="3.10.50.40">
    <property type="match status" value="1"/>
</dbReference>
<organism evidence="6 7">
    <name type="scientific">Labeo rohita</name>
    <name type="common">Indian major carp</name>
    <name type="synonym">Cyprinus rohita</name>
    <dbReference type="NCBI Taxonomy" id="84645"/>
    <lineage>
        <taxon>Eukaryota</taxon>
        <taxon>Metazoa</taxon>
        <taxon>Chordata</taxon>
        <taxon>Craniata</taxon>
        <taxon>Vertebrata</taxon>
        <taxon>Euteleostomi</taxon>
        <taxon>Actinopterygii</taxon>
        <taxon>Neopterygii</taxon>
        <taxon>Teleostei</taxon>
        <taxon>Ostariophysi</taxon>
        <taxon>Cypriniformes</taxon>
        <taxon>Cyprinidae</taxon>
        <taxon>Labeoninae</taxon>
        <taxon>Labeonini</taxon>
        <taxon>Labeo</taxon>
    </lineage>
</organism>
<feature type="domain" description="PPIase FKBP-type" evidence="5">
    <location>
        <begin position="199"/>
        <end position="271"/>
    </location>
</feature>
<dbReference type="PROSITE" id="PS50059">
    <property type="entry name" value="FKBP_PPIASE"/>
    <property type="match status" value="1"/>
</dbReference>
<keyword evidence="2" id="KW-0802">TPR repeat</keyword>
<name>A0ABQ8LSI0_LABRO</name>
<feature type="compositionally biased region" description="Acidic residues" evidence="4">
    <location>
        <begin position="53"/>
        <end position="67"/>
    </location>
</feature>
<evidence type="ECO:0000259" key="5">
    <source>
        <dbReference type="PROSITE" id="PS50059"/>
    </source>
</evidence>
<dbReference type="InterPro" id="IPR046357">
    <property type="entry name" value="PPIase_dom_sf"/>
</dbReference>
<accession>A0ABQ8LSI0</accession>
<dbReference type="EC" id="5.2.1.8" evidence="3"/>
<dbReference type="PANTHER" id="PTHR46512">
    <property type="entry name" value="PEPTIDYLPROLYL ISOMERASE"/>
    <property type="match status" value="1"/>
</dbReference>
<evidence type="ECO:0000256" key="1">
    <source>
        <dbReference type="ARBA" id="ARBA00022737"/>
    </source>
</evidence>
<feature type="region of interest" description="Disordered" evidence="4">
    <location>
        <begin position="45"/>
        <end position="126"/>
    </location>
</feature>
<comment type="catalytic activity">
    <reaction evidence="3">
        <text>[protein]-peptidylproline (omega=180) = [protein]-peptidylproline (omega=0)</text>
        <dbReference type="Rhea" id="RHEA:16237"/>
        <dbReference type="Rhea" id="RHEA-COMP:10747"/>
        <dbReference type="Rhea" id="RHEA-COMP:10748"/>
        <dbReference type="ChEBI" id="CHEBI:83833"/>
        <dbReference type="ChEBI" id="CHEBI:83834"/>
        <dbReference type="EC" id="5.2.1.8"/>
    </reaction>
</comment>
<keyword evidence="7" id="KW-1185">Reference proteome</keyword>
<dbReference type="EMBL" id="JACTAM010000018">
    <property type="protein sequence ID" value="KAI2653604.1"/>
    <property type="molecule type" value="Genomic_DNA"/>
</dbReference>
<feature type="compositionally biased region" description="Low complexity" evidence="4">
    <location>
        <begin position="84"/>
        <end position="103"/>
    </location>
</feature>
<evidence type="ECO:0000313" key="6">
    <source>
        <dbReference type="EMBL" id="KAI2653604.1"/>
    </source>
</evidence>